<dbReference type="Proteomes" id="UP000265520">
    <property type="component" value="Unassembled WGS sequence"/>
</dbReference>
<accession>A0A392QK95</accession>
<protein>
    <submittedName>
        <fullName evidence="2">Uncharacterized protein</fullName>
    </submittedName>
</protein>
<name>A0A392QK95_9FABA</name>
<dbReference type="AlphaFoldDB" id="A0A392QK95"/>
<evidence type="ECO:0000256" key="1">
    <source>
        <dbReference type="SAM" id="MobiDB-lite"/>
    </source>
</evidence>
<evidence type="ECO:0000313" key="3">
    <source>
        <dbReference type="Proteomes" id="UP000265520"/>
    </source>
</evidence>
<dbReference type="EMBL" id="LXQA010137488">
    <property type="protein sequence ID" value="MCI23715.1"/>
    <property type="molecule type" value="Genomic_DNA"/>
</dbReference>
<feature type="region of interest" description="Disordered" evidence="1">
    <location>
        <begin position="38"/>
        <end position="63"/>
    </location>
</feature>
<feature type="non-terminal residue" evidence="2">
    <location>
        <position position="99"/>
    </location>
</feature>
<feature type="compositionally biased region" description="Polar residues" evidence="1">
    <location>
        <begin position="52"/>
        <end position="63"/>
    </location>
</feature>
<keyword evidence="3" id="KW-1185">Reference proteome</keyword>
<sequence>MAAKSGLDGGAISRALSTGISYVSCGHFPDWRSVKICTSSPSSDEGEFSRPSLGSDSGNVWSLSSTRERTVPCSDGGEAGTASWLTPSFSCCDELAMEF</sequence>
<reference evidence="2 3" key="1">
    <citation type="journal article" date="2018" name="Front. Plant Sci.">
        <title>Red Clover (Trifolium pratense) and Zigzag Clover (T. medium) - A Picture of Genomic Similarities and Differences.</title>
        <authorList>
            <person name="Dluhosova J."/>
            <person name="Istvanek J."/>
            <person name="Nedelnik J."/>
            <person name="Repkova J."/>
        </authorList>
    </citation>
    <scope>NUCLEOTIDE SEQUENCE [LARGE SCALE GENOMIC DNA]</scope>
    <source>
        <strain evidence="3">cv. 10/8</strain>
        <tissue evidence="2">Leaf</tissue>
    </source>
</reference>
<proteinExistence type="predicted"/>
<organism evidence="2 3">
    <name type="scientific">Trifolium medium</name>
    <dbReference type="NCBI Taxonomy" id="97028"/>
    <lineage>
        <taxon>Eukaryota</taxon>
        <taxon>Viridiplantae</taxon>
        <taxon>Streptophyta</taxon>
        <taxon>Embryophyta</taxon>
        <taxon>Tracheophyta</taxon>
        <taxon>Spermatophyta</taxon>
        <taxon>Magnoliopsida</taxon>
        <taxon>eudicotyledons</taxon>
        <taxon>Gunneridae</taxon>
        <taxon>Pentapetalae</taxon>
        <taxon>rosids</taxon>
        <taxon>fabids</taxon>
        <taxon>Fabales</taxon>
        <taxon>Fabaceae</taxon>
        <taxon>Papilionoideae</taxon>
        <taxon>50 kb inversion clade</taxon>
        <taxon>NPAAA clade</taxon>
        <taxon>Hologalegina</taxon>
        <taxon>IRL clade</taxon>
        <taxon>Trifolieae</taxon>
        <taxon>Trifolium</taxon>
    </lineage>
</organism>
<comment type="caution">
    <text evidence="2">The sequence shown here is derived from an EMBL/GenBank/DDBJ whole genome shotgun (WGS) entry which is preliminary data.</text>
</comment>
<evidence type="ECO:0000313" key="2">
    <source>
        <dbReference type="EMBL" id="MCI23715.1"/>
    </source>
</evidence>